<comment type="caution">
    <text evidence="1">The sequence shown here is derived from an EMBL/GenBank/DDBJ whole genome shotgun (WGS) entry which is preliminary data.</text>
</comment>
<dbReference type="HOGENOM" id="CLU_1270466_0_0_9"/>
<sequence>MNQYQRLKFYIACFFKDLKWKLCADKQIEEFEQSLVPEESVSGAEVKLIEDIIFMDEEEQKEQKPALEPRRTMLFISGRRRRCNFLNAWWYRRAILRNYHWGKQRGFTEYVADPYSPFGLLAMETLGRLKRSGEKLLLYSVHSCHVGQRRSYRLIPETGLEVLFLENAVCDYIYRQLIPEEVPEAVFTNVGAFCTEGGILISKRWIPAWLLAAWEKP</sequence>
<evidence type="ECO:0000313" key="2">
    <source>
        <dbReference type="Proteomes" id="UP000029585"/>
    </source>
</evidence>
<proteinExistence type="predicted"/>
<gene>
    <name evidence="1" type="ORF">HMPREF9460_03675</name>
</gene>
<name>A0A096D7K8_FLAPL</name>
<protein>
    <submittedName>
        <fullName evidence="1">Uncharacterized protein</fullName>
    </submittedName>
</protein>
<reference evidence="1 2" key="1">
    <citation type="submission" date="2011-08" db="EMBL/GenBank/DDBJ databases">
        <title>The Genome Sequence of Clostridium orbiscindens 1_3_50AFAA.</title>
        <authorList>
            <consortium name="The Broad Institute Genome Sequencing Platform"/>
            <person name="Earl A."/>
            <person name="Ward D."/>
            <person name="Feldgarden M."/>
            <person name="Gevers D."/>
            <person name="Daigneault M."/>
            <person name="Strauss J."/>
            <person name="Allen-Vercoe E."/>
            <person name="Young S.K."/>
            <person name="Zeng Q."/>
            <person name="Gargeya S."/>
            <person name="Fitzgerald M."/>
            <person name="Haas B."/>
            <person name="Abouelleil A."/>
            <person name="Alvarado L."/>
            <person name="Arachchi H.M."/>
            <person name="Berlin A."/>
            <person name="Brown A."/>
            <person name="Chapman S.B."/>
            <person name="Chen Z."/>
            <person name="Dunbar C."/>
            <person name="Freedman E."/>
            <person name="Gearin G."/>
            <person name="Gellesch M."/>
            <person name="Goldberg J."/>
            <person name="Griggs A."/>
            <person name="Gujja S."/>
            <person name="Heiman D."/>
            <person name="Howarth C."/>
            <person name="Larson L."/>
            <person name="Lui A."/>
            <person name="MacDonald P.J.P."/>
            <person name="Montmayeur A."/>
            <person name="Murphy C."/>
            <person name="Neiman D."/>
            <person name="Pearson M."/>
            <person name="Priest M."/>
            <person name="Roberts A."/>
            <person name="Saif S."/>
            <person name="Shea T."/>
            <person name="Shenoy N."/>
            <person name="Sisk P."/>
            <person name="Stolte C."/>
            <person name="Sykes S."/>
            <person name="Wortman J."/>
            <person name="Nusbaum C."/>
            <person name="Birren B."/>
        </authorList>
    </citation>
    <scope>NUCLEOTIDE SEQUENCE [LARGE SCALE GENOMIC DNA]</scope>
    <source>
        <strain evidence="1 2">1_3_50AFAA</strain>
    </source>
</reference>
<dbReference type="Proteomes" id="UP000029585">
    <property type="component" value="Unassembled WGS sequence"/>
</dbReference>
<dbReference type="PATRIC" id="fig|742738.3.peg.3785"/>
<dbReference type="EMBL" id="ADLO01000110">
    <property type="protein sequence ID" value="KGF53539.1"/>
    <property type="molecule type" value="Genomic_DNA"/>
</dbReference>
<dbReference type="AlphaFoldDB" id="A0A096D7K8"/>
<accession>A0A096D7K8</accession>
<organism evidence="1 2">
    <name type="scientific">Flavonifractor plautii 1_3_50AFAA</name>
    <dbReference type="NCBI Taxonomy" id="742738"/>
    <lineage>
        <taxon>Bacteria</taxon>
        <taxon>Bacillati</taxon>
        <taxon>Bacillota</taxon>
        <taxon>Clostridia</taxon>
        <taxon>Eubacteriales</taxon>
        <taxon>Oscillospiraceae</taxon>
        <taxon>Flavonifractor</taxon>
    </lineage>
</organism>
<keyword evidence="2" id="KW-1185">Reference proteome</keyword>
<evidence type="ECO:0000313" key="1">
    <source>
        <dbReference type="EMBL" id="KGF53539.1"/>
    </source>
</evidence>